<proteinExistence type="predicted"/>
<evidence type="ECO:0000313" key="3">
    <source>
        <dbReference type="Proteomes" id="UP001163293"/>
    </source>
</evidence>
<feature type="transmembrane region" description="Helical" evidence="1">
    <location>
        <begin position="276"/>
        <end position="299"/>
    </location>
</feature>
<name>A0AAX3EDK1_PAEUR</name>
<dbReference type="EMBL" id="CP101185">
    <property type="protein sequence ID" value="UYV95985.1"/>
    <property type="molecule type" value="Genomic_DNA"/>
</dbReference>
<evidence type="ECO:0000313" key="2">
    <source>
        <dbReference type="EMBL" id="UYV95985.1"/>
    </source>
</evidence>
<gene>
    <name evidence="2" type="ORF">NL394_12930</name>
</gene>
<dbReference type="RefSeq" id="WP_069695001.1">
    <property type="nucleotide sequence ID" value="NZ_CP043010.1"/>
</dbReference>
<dbReference type="Proteomes" id="UP001163293">
    <property type="component" value="Chromosome"/>
</dbReference>
<keyword evidence="1" id="KW-0812">Transmembrane</keyword>
<evidence type="ECO:0000256" key="1">
    <source>
        <dbReference type="SAM" id="Phobius"/>
    </source>
</evidence>
<sequence>MISSEFLTCASRVPLLQSVVQCDPFSVILRSPAQDWDPSTLLSALSQASAVLVAIIGGFLVSRLVAISSEREGIRRLLEAAAGRIEHIDSDLNEAHRTRLDRAESYLYEVAVEKLLEDPSLDLDALIRDRLLRGTTEDELKPYAVSLRNRVKNAVEAIEATIRKGDTKTLDLEDLVERGLEIADADRDIYEQAFKHRHGSLPSPSGMAMFGPRSFLDVSSALRTGIMSDAALSASLRRQDEEIRAEVDLRTQLRAAVAERDRLNEELARIGRPEGVAAAIWMLAGLSLGILVPLIMMTFEPKGLDVLAKTLLIASFVIGLVAILWYVGWFWRRIGTVQPMATPQDPQHPRSGQGR</sequence>
<protein>
    <submittedName>
        <fullName evidence="2">Uncharacterized protein</fullName>
    </submittedName>
</protein>
<keyword evidence="3" id="KW-1185">Reference proteome</keyword>
<keyword evidence="1" id="KW-0472">Membrane</keyword>
<reference evidence="2" key="1">
    <citation type="submission" date="2022-07" db="EMBL/GenBank/DDBJ databases">
        <authorList>
            <person name="Wu T."/>
        </authorList>
    </citation>
    <scope>NUCLEOTIDE SEQUENCE</scope>
    <source>
        <strain evidence="2">SD-1</strain>
    </source>
</reference>
<feature type="transmembrane region" description="Helical" evidence="1">
    <location>
        <begin position="46"/>
        <end position="66"/>
    </location>
</feature>
<feature type="transmembrane region" description="Helical" evidence="1">
    <location>
        <begin position="311"/>
        <end position="331"/>
    </location>
</feature>
<organism evidence="2 3">
    <name type="scientific">Paenarthrobacter ureafaciens</name>
    <dbReference type="NCBI Taxonomy" id="37931"/>
    <lineage>
        <taxon>Bacteria</taxon>
        <taxon>Bacillati</taxon>
        <taxon>Actinomycetota</taxon>
        <taxon>Actinomycetes</taxon>
        <taxon>Micrococcales</taxon>
        <taxon>Micrococcaceae</taxon>
        <taxon>Paenarthrobacter</taxon>
    </lineage>
</organism>
<keyword evidence="1" id="KW-1133">Transmembrane helix</keyword>
<accession>A0AAX3EDK1</accession>
<dbReference type="AlphaFoldDB" id="A0AAX3EDK1"/>